<dbReference type="EMBL" id="CAEZXK010000069">
    <property type="protein sequence ID" value="CAB4696395.1"/>
    <property type="molecule type" value="Genomic_DNA"/>
</dbReference>
<name>A0A6J6PHW7_9ZZZZ</name>
<dbReference type="SUPFAM" id="SSF55909">
    <property type="entry name" value="Pentein"/>
    <property type="match status" value="1"/>
</dbReference>
<accession>A0A6J6PHW7</accession>
<proteinExistence type="predicted"/>
<dbReference type="PANTHER" id="PTHR31377:SF0">
    <property type="entry name" value="AGMATINE DEIMINASE-RELATED"/>
    <property type="match status" value="1"/>
</dbReference>
<dbReference type="AlphaFoldDB" id="A0A6J6PHW7"/>
<dbReference type="Gene3D" id="3.75.10.10">
    <property type="entry name" value="L-arginine/glycine Amidinotransferase, Chain A"/>
    <property type="match status" value="1"/>
</dbReference>
<sequence length="333" mass="37025">MTWRMPAEWQPHECTWMGWPAKDYEDDPSENDRAFAAWAAVANAVVRFEPVKMLIEPGDVATAKALLDDRVELVEASLDDGWLRDTGPSFVKNGAGQVAAVDWVFNGWGATSWAIWAKDQHVARQIGDFASVELISSNLINEGGGIHVDGEGNLLLTETVQLGEGRNSTWTRAEVEAELHEKLGTSRAIWIRRGLTRDYDEFGTRGHIDIVACFAPGSKILFHDQRDETHPDFSVSHEVKRTLEEAGGFELIAVPAPKVLKDEHSWVDYSYINHYLVNGGVILCAFDDENDQVAKKILESCYPDREVVLVDARPIFARGGGIHCITQQQPASN</sequence>
<evidence type="ECO:0000313" key="2">
    <source>
        <dbReference type="EMBL" id="CAB4696395.1"/>
    </source>
</evidence>
<dbReference type="PANTHER" id="PTHR31377">
    <property type="entry name" value="AGMATINE DEIMINASE-RELATED"/>
    <property type="match status" value="1"/>
</dbReference>
<dbReference type="GO" id="GO:0004668">
    <property type="term" value="F:protein-arginine deiminase activity"/>
    <property type="evidence" value="ECO:0007669"/>
    <property type="project" value="InterPro"/>
</dbReference>
<dbReference type="Pfam" id="PF04371">
    <property type="entry name" value="PAD_porph"/>
    <property type="match status" value="1"/>
</dbReference>
<protein>
    <submittedName>
        <fullName evidence="2">Unannotated protein</fullName>
    </submittedName>
</protein>
<reference evidence="2" key="1">
    <citation type="submission" date="2020-05" db="EMBL/GenBank/DDBJ databases">
        <authorList>
            <person name="Chiriac C."/>
            <person name="Salcher M."/>
            <person name="Ghai R."/>
            <person name="Kavagutti S V."/>
        </authorList>
    </citation>
    <scope>NUCLEOTIDE SEQUENCE</scope>
</reference>
<gene>
    <name evidence="2" type="ORF">UFOPK2370_01267</name>
</gene>
<dbReference type="GO" id="GO:0009446">
    <property type="term" value="P:putrescine biosynthetic process"/>
    <property type="evidence" value="ECO:0007669"/>
    <property type="project" value="InterPro"/>
</dbReference>
<keyword evidence="1" id="KW-0378">Hydrolase</keyword>
<dbReference type="InterPro" id="IPR007466">
    <property type="entry name" value="Peptidyl-Arg-deiminase_porph"/>
</dbReference>
<organism evidence="2">
    <name type="scientific">freshwater metagenome</name>
    <dbReference type="NCBI Taxonomy" id="449393"/>
    <lineage>
        <taxon>unclassified sequences</taxon>
        <taxon>metagenomes</taxon>
        <taxon>ecological metagenomes</taxon>
    </lineage>
</organism>
<dbReference type="GO" id="GO:0047632">
    <property type="term" value="F:agmatine deiminase activity"/>
    <property type="evidence" value="ECO:0007669"/>
    <property type="project" value="TreeGrafter"/>
</dbReference>
<evidence type="ECO:0000256" key="1">
    <source>
        <dbReference type="ARBA" id="ARBA00022801"/>
    </source>
</evidence>